<organism evidence="1 2">
    <name type="scientific">Eumeta variegata</name>
    <name type="common">Bagworm moth</name>
    <name type="synonym">Eumeta japonica</name>
    <dbReference type="NCBI Taxonomy" id="151549"/>
    <lineage>
        <taxon>Eukaryota</taxon>
        <taxon>Metazoa</taxon>
        <taxon>Ecdysozoa</taxon>
        <taxon>Arthropoda</taxon>
        <taxon>Hexapoda</taxon>
        <taxon>Insecta</taxon>
        <taxon>Pterygota</taxon>
        <taxon>Neoptera</taxon>
        <taxon>Endopterygota</taxon>
        <taxon>Lepidoptera</taxon>
        <taxon>Glossata</taxon>
        <taxon>Ditrysia</taxon>
        <taxon>Tineoidea</taxon>
        <taxon>Psychidae</taxon>
        <taxon>Oiketicinae</taxon>
        <taxon>Eumeta</taxon>
    </lineage>
</organism>
<proteinExistence type="predicted"/>
<dbReference type="Proteomes" id="UP000299102">
    <property type="component" value="Unassembled WGS sequence"/>
</dbReference>
<dbReference type="EMBL" id="BGZK01000680">
    <property type="protein sequence ID" value="GBP55877.1"/>
    <property type="molecule type" value="Genomic_DNA"/>
</dbReference>
<keyword evidence="2" id="KW-1185">Reference proteome</keyword>
<name>A0A4C1X0N1_EUMVA</name>
<dbReference type="AlphaFoldDB" id="A0A4C1X0N1"/>
<protein>
    <submittedName>
        <fullName evidence="1">Uncharacterized protein</fullName>
    </submittedName>
</protein>
<evidence type="ECO:0000313" key="2">
    <source>
        <dbReference type="Proteomes" id="UP000299102"/>
    </source>
</evidence>
<reference evidence="1 2" key="1">
    <citation type="journal article" date="2019" name="Commun. Biol.">
        <title>The bagworm genome reveals a unique fibroin gene that provides high tensile strength.</title>
        <authorList>
            <person name="Kono N."/>
            <person name="Nakamura H."/>
            <person name="Ohtoshi R."/>
            <person name="Tomita M."/>
            <person name="Numata K."/>
            <person name="Arakawa K."/>
        </authorList>
    </citation>
    <scope>NUCLEOTIDE SEQUENCE [LARGE SCALE GENOMIC DNA]</scope>
</reference>
<evidence type="ECO:0000313" key="1">
    <source>
        <dbReference type="EMBL" id="GBP55877.1"/>
    </source>
</evidence>
<comment type="caution">
    <text evidence="1">The sequence shown here is derived from an EMBL/GenBank/DDBJ whole genome shotgun (WGS) entry which is preliminary data.</text>
</comment>
<accession>A0A4C1X0N1</accession>
<sequence length="170" mass="19902">MDTRDFGGVTSGGVIVLWSKEWADRDGEGWRLVEGRRFYEKKRRKRHLLEFVLTTKKKTKKCCVRTIKVELEVREIRWFQETNSIGFWKEKRGSHGRGLCGAGTRVNSHFSYVHTKEMFQPLSSGKMSLKRGRLDSPLRSRTCGRGDRIAVYRVSSHVARVHFRMSLYVY</sequence>
<gene>
    <name evidence="1" type="ORF">EVAR_89703_1</name>
</gene>